<proteinExistence type="predicted"/>
<dbReference type="STRING" id="51511.ENSCSAVP00000013892"/>
<dbReference type="Proteomes" id="UP000007875">
    <property type="component" value="Unassembled WGS sequence"/>
</dbReference>
<dbReference type="InterPro" id="IPR003879">
    <property type="entry name" value="Butyrophylin_SPRY"/>
</dbReference>
<dbReference type="InParanoid" id="H2Z8I0"/>
<dbReference type="PROSITE" id="PS50188">
    <property type="entry name" value="B302_SPRY"/>
    <property type="match status" value="1"/>
</dbReference>
<dbReference type="InterPro" id="IPR001870">
    <property type="entry name" value="B30.2/SPRY"/>
</dbReference>
<evidence type="ECO:0000313" key="2">
    <source>
        <dbReference type="Ensembl" id="ENSCSAVP00000013892.1"/>
    </source>
</evidence>
<dbReference type="OMA" id="NCESEFN"/>
<feature type="domain" description="B30.2/SPRY" evidence="1">
    <location>
        <begin position="98"/>
        <end position="304"/>
    </location>
</feature>
<dbReference type="Pfam" id="PF13765">
    <property type="entry name" value="PRY"/>
    <property type="match status" value="1"/>
</dbReference>
<accession>H2Z8I0</accession>
<dbReference type="InterPro" id="IPR043136">
    <property type="entry name" value="B30.2/SPRY_sf"/>
</dbReference>
<dbReference type="HOGENOM" id="CLU_916858_0_0_1"/>
<protein>
    <recommendedName>
        <fullName evidence="1">B30.2/SPRY domain-containing protein</fullName>
    </recommendedName>
</protein>
<sequence length="304" mass="34239">GQKTELQTNGTPQSKTCSKCSFHIPLILGVQNTSDVTKTTLKVRWSCCSNCESEFNLKWSYKLKEDTVEKLQEGISATSFIIKDLPSNCDITVNVCHTKDTSWSPCAIFKTKQSPANFSFDVNTAHIKLKLSPDSKSVYYPGDEYNNASPKSPSRFTFALNVLGNISFYSGRHYWEIEVNRNGWALGVAYRGVARNSWLGSNDSSWILHYNPCKFEYKVRHAGEATDVTPKLNTSFSFIKRVGVFLNYDAGIIKFLDCTRRTVMYTYVVKSFEQPVCAAANPFYHGGYLTLVSGLDIPNYIHDV</sequence>
<dbReference type="PRINTS" id="PR01407">
    <property type="entry name" value="BUTYPHLNCDUF"/>
</dbReference>
<dbReference type="GeneTree" id="ENSGT01030000234583"/>
<organism evidence="2 3">
    <name type="scientific">Ciona savignyi</name>
    <name type="common">Pacific transparent sea squirt</name>
    <dbReference type="NCBI Taxonomy" id="51511"/>
    <lineage>
        <taxon>Eukaryota</taxon>
        <taxon>Metazoa</taxon>
        <taxon>Chordata</taxon>
        <taxon>Tunicata</taxon>
        <taxon>Ascidiacea</taxon>
        <taxon>Phlebobranchia</taxon>
        <taxon>Cionidae</taxon>
        <taxon>Ciona</taxon>
    </lineage>
</organism>
<dbReference type="eggNOG" id="KOG2177">
    <property type="taxonomic scope" value="Eukaryota"/>
</dbReference>
<dbReference type="PANTHER" id="PTHR24099:SF16">
    <property type="entry name" value="E3 UBIQUITIN-PROTEIN LIGASE MIDLINE-1-LIKE ISOFORM X1"/>
    <property type="match status" value="1"/>
</dbReference>
<evidence type="ECO:0000259" key="1">
    <source>
        <dbReference type="PROSITE" id="PS50188"/>
    </source>
</evidence>
<dbReference type="AlphaFoldDB" id="H2Z8I0"/>
<reference evidence="3" key="1">
    <citation type="submission" date="2003-08" db="EMBL/GenBank/DDBJ databases">
        <authorList>
            <person name="Birren B."/>
            <person name="Nusbaum C."/>
            <person name="Abebe A."/>
            <person name="Abouelleil A."/>
            <person name="Adekoya E."/>
            <person name="Ait-zahra M."/>
            <person name="Allen N."/>
            <person name="Allen T."/>
            <person name="An P."/>
            <person name="Anderson M."/>
            <person name="Anderson S."/>
            <person name="Arachchi H."/>
            <person name="Armbruster J."/>
            <person name="Bachantsang P."/>
            <person name="Baldwin J."/>
            <person name="Barry A."/>
            <person name="Bayul T."/>
            <person name="Blitshsteyn B."/>
            <person name="Bloom T."/>
            <person name="Blye J."/>
            <person name="Boguslavskiy L."/>
            <person name="Borowsky M."/>
            <person name="Boukhgalter B."/>
            <person name="Brunache A."/>
            <person name="Butler J."/>
            <person name="Calixte N."/>
            <person name="Calvo S."/>
            <person name="Camarata J."/>
            <person name="Campo K."/>
            <person name="Chang J."/>
            <person name="Cheshatsang Y."/>
            <person name="Citroen M."/>
            <person name="Collymore A."/>
            <person name="Considine T."/>
            <person name="Cook A."/>
            <person name="Cooke P."/>
            <person name="Corum B."/>
            <person name="Cuomo C."/>
            <person name="David R."/>
            <person name="Dawoe T."/>
            <person name="Degray S."/>
            <person name="Dodge S."/>
            <person name="Dooley K."/>
            <person name="Dorje P."/>
            <person name="Dorjee K."/>
            <person name="Dorris L."/>
            <person name="Duffey N."/>
            <person name="Dupes A."/>
            <person name="Elkins T."/>
            <person name="Engels R."/>
            <person name="Erickson J."/>
            <person name="Farina A."/>
            <person name="Faro S."/>
            <person name="Ferreira P."/>
            <person name="Fischer H."/>
            <person name="Fitzgerald M."/>
            <person name="Foley K."/>
            <person name="Gage D."/>
            <person name="Galagan J."/>
            <person name="Gearin G."/>
            <person name="Gnerre S."/>
            <person name="Gnirke A."/>
            <person name="Goyette A."/>
            <person name="Graham J."/>
            <person name="Grandbois E."/>
            <person name="Gyaltsen K."/>
            <person name="Hafez N."/>
            <person name="Hagopian D."/>
            <person name="Hagos B."/>
            <person name="Hall J."/>
            <person name="Hatcher B."/>
            <person name="Heller A."/>
            <person name="Higgins H."/>
            <person name="Honan T."/>
            <person name="Horn A."/>
            <person name="Houde N."/>
            <person name="Hughes L."/>
            <person name="Hulme W."/>
            <person name="Husby E."/>
            <person name="Iliev I."/>
            <person name="Jaffe D."/>
            <person name="Jones C."/>
            <person name="Kamal M."/>
            <person name="Kamat A."/>
            <person name="Kamvysselis M."/>
            <person name="Karlsson E."/>
            <person name="Kells C."/>
            <person name="Kieu A."/>
            <person name="Kisner P."/>
            <person name="Kodira C."/>
            <person name="Kulbokas E."/>
            <person name="Labutti K."/>
            <person name="Lama D."/>
            <person name="Landers T."/>
            <person name="Leger J."/>
            <person name="Levine S."/>
            <person name="Lewis D."/>
            <person name="Lewis T."/>
            <person name="Lindblad-toh K."/>
            <person name="Liu X."/>
            <person name="Lokyitsang T."/>
            <person name="Lokyitsang Y."/>
            <person name="Lucien O."/>
            <person name="Lui A."/>
            <person name="Ma L.J."/>
            <person name="Mabbitt R."/>
            <person name="Macdonald J."/>
            <person name="Maclean C."/>
            <person name="Major J."/>
            <person name="Manning J."/>
            <person name="Marabella R."/>
            <person name="Maru K."/>
            <person name="Matthews C."/>
            <person name="Mauceli E."/>
            <person name="Mccarthy M."/>
            <person name="Mcdonough S."/>
            <person name="Mcghee T."/>
            <person name="Meldrim J."/>
            <person name="Meneus L."/>
            <person name="Mesirov J."/>
            <person name="Mihalev A."/>
            <person name="Mihova T."/>
            <person name="Mikkelsen T."/>
            <person name="Mlenga V."/>
            <person name="Moru K."/>
            <person name="Mozes J."/>
            <person name="Mulrain L."/>
            <person name="Munson G."/>
            <person name="Naylor J."/>
            <person name="Newes C."/>
            <person name="Nguyen C."/>
            <person name="Nguyen N."/>
            <person name="Nguyen T."/>
            <person name="Nicol R."/>
            <person name="Nielsen C."/>
            <person name="Nizzari M."/>
            <person name="Norbu C."/>
            <person name="Norbu N."/>
            <person name="O'donnell P."/>
            <person name="Okoawo O."/>
            <person name="O'leary S."/>
            <person name="Omotosho B."/>
            <person name="O'neill K."/>
            <person name="Osman S."/>
            <person name="Parker S."/>
            <person name="Perrin D."/>
            <person name="Phunkhang P."/>
            <person name="Piqani B."/>
            <person name="Purcell S."/>
            <person name="Rachupka T."/>
            <person name="Ramasamy U."/>
            <person name="Rameau R."/>
            <person name="Ray V."/>
            <person name="Raymond C."/>
            <person name="Retta R."/>
            <person name="Richardson S."/>
            <person name="Rise C."/>
            <person name="Rodriguez J."/>
            <person name="Rogers J."/>
            <person name="Rogov P."/>
            <person name="Rutman M."/>
            <person name="Schupbach R."/>
            <person name="Seaman C."/>
            <person name="Settipalli S."/>
            <person name="Sharpe T."/>
            <person name="Sheridan J."/>
            <person name="Sherpa N."/>
            <person name="Shi J."/>
            <person name="Smirnov S."/>
            <person name="Smith C."/>
            <person name="Sougnez C."/>
            <person name="Spencer B."/>
            <person name="Stalker J."/>
            <person name="Stange-thomann N."/>
            <person name="Stavropoulos S."/>
            <person name="Stetson K."/>
            <person name="Stone C."/>
            <person name="Stone S."/>
            <person name="Stubbs M."/>
            <person name="Talamas J."/>
            <person name="Tchuinga P."/>
            <person name="Tenzing P."/>
            <person name="Tesfaye S."/>
            <person name="Theodore J."/>
            <person name="Thoulutsang Y."/>
            <person name="Topham K."/>
            <person name="Towey S."/>
            <person name="Tsamla T."/>
            <person name="Tsomo N."/>
            <person name="Vallee D."/>
            <person name="Vassiliev H."/>
            <person name="Venkataraman V."/>
            <person name="Vinson J."/>
            <person name="Vo A."/>
            <person name="Wade C."/>
            <person name="Wang S."/>
            <person name="Wangchuk T."/>
            <person name="Wangdi T."/>
            <person name="Whittaker C."/>
            <person name="Wilkinson J."/>
            <person name="Wu Y."/>
            <person name="Wyman D."/>
            <person name="Yadav S."/>
            <person name="Yang S."/>
            <person name="Yang X."/>
            <person name="Yeager S."/>
            <person name="Yee E."/>
            <person name="Young G."/>
            <person name="Zainoun J."/>
            <person name="Zembeck L."/>
            <person name="Zimmer A."/>
            <person name="Zody M."/>
            <person name="Lander E."/>
        </authorList>
    </citation>
    <scope>NUCLEOTIDE SEQUENCE [LARGE SCALE GENOMIC DNA]</scope>
</reference>
<evidence type="ECO:0000313" key="3">
    <source>
        <dbReference type="Proteomes" id="UP000007875"/>
    </source>
</evidence>
<dbReference type="SUPFAM" id="SSF49899">
    <property type="entry name" value="Concanavalin A-like lectins/glucanases"/>
    <property type="match status" value="1"/>
</dbReference>
<dbReference type="SMART" id="SM00589">
    <property type="entry name" value="PRY"/>
    <property type="match status" value="1"/>
</dbReference>
<dbReference type="InterPro" id="IPR003877">
    <property type="entry name" value="SPRY_dom"/>
</dbReference>
<dbReference type="InterPro" id="IPR013320">
    <property type="entry name" value="ConA-like_dom_sf"/>
</dbReference>
<dbReference type="Gene3D" id="2.60.120.920">
    <property type="match status" value="1"/>
</dbReference>
<dbReference type="PANTHER" id="PTHR24099">
    <property type="entry name" value="E3 UBIQUITIN-PROTEIN LIGASE TRIM36-RELATED"/>
    <property type="match status" value="1"/>
</dbReference>
<dbReference type="InterPro" id="IPR006574">
    <property type="entry name" value="PRY"/>
</dbReference>
<reference evidence="2" key="3">
    <citation type="submission" date="2025-09" db="UniProtKB">
        <authorList>
            <consortium name="Ensembl"/>
        </authorList>
    </citation>
    <scope>IDENTIFICATION</scope>
</reference>
<name>H2Z8I0_CIOSA</name>
<reference evidence="2" key="2">
    <citation type="submission" date="2025-08" db="UniProtKB">
        <authorList>
            <consortium name="Ensembl"/>
        </authorList>
    </citation>
    <scope>IDENTIFICATION</scope>
</reference>
<dbReference type="SMART" id="SM00449">
    <property type="entry name" value="SPRY"/>
    <property type="match status" value="1"/>
</dbReference>
<dbReference type="Pfam" id="PF00622">
    <property type="entry name" value="SPRY"/>
    <property type="match status" value="1"/>
</dbReference>
<dbReference type="Ensembl" id="ENSCSAVT00000014052.1">
    <property type="protein sequence ID" value="ENSCSAVP00000013892.1"/>
    <property type="gene ID" value="ENSCSAVG00000008139.1"/>
</dbReference>
<keyword evidence="3" id="KW-1185">Reference proteome</keyword>
<dbReference type="InterPro" id="IPR050617">
    <property type="entry name" value="E3_ligase_FN3/SPRY"/>
</dbReference>